<keyword evidence="7 8" id="KW-0472">Membrane</keyword>
<reference evidence="9" key="1">
    <citation type="submission" date="2024-06" db="EMBL/GenBank/DDBJ databases">
        <title>Mesorhizobium karijinii sp. nov., a symbiont of the iconic Swainsona formosa from arid Australia.</title>
        <authorList>
            <person name="Hill Y.J."/>
            <person name="Watkin E.L.J."/>
            <person name="O'Hara G.W."/>
            <person name="Terpolilli J."/>
            <person name="Tye M.L."/>
            <person name="Kohlmeier M.G."/>
        </authorList>
    </citation>
    <scope>NUCLEOTIDE SEQUENCE</scope>
    <source>
        <strain evidence="9">WSM2240</strain>
    </source>
</reference>
<evidence type="ECO:0000256" key="7">
    <source>
        <dbReference type="ARBA" id="ARBA00023136"/>
    </source>
</evidence>
<evidence type="ECO:0000256" key="8">
    <source>
        <dbReference type="SAM" id="Phobius"/>
    </source>
</evidence>
<sequence length="88" mass="9329">MMSTATLANMAVDALKLTVVLSMPTILVAAGVGLVVSLVQALTQVQDQTLPFAVKLICVSLVLMTTGSWIGRELYQYTLNVFSNIGAI</sequence>
<proteinExistence type="inferred from homology"/>
<dbReference type="GO" id="GO:0005886">
    <property type="term" value="C:plasma membrane"/>
    <property type="evidence" value="ECO:0007669"/>
    <property type="project" value="UniProtKB-SubCell"/>
</dbReference>
<name>A0AAU8CRS7_9HYPH</name>
<dbReference type="InterPro" id="IPR006306">
    <property type="entry name" value="T3SS_HrpO"/>
</dbReference>
<protein>
    <submittedName>
        <fullName evidence="9">Type III secretion system export apparatus subunit SctS</fullName>
    </submittedName>
</protein>
<evidence type="ECO:0000256" key="5">
    <source>
        <dbReference type="ARBA" id="ARBA00022989"/>
    </source>
</evidence>
<accession>A0AAU8CRS7</accession>
<gene>
    <name evidence="9" type="primary">sctS</name>
    <name evidence="9" type="ORF">ABVK50_03385</name>
</gene>
<keyword evidence="4 8" id="KW-0812">Transmembrane</keyword>
<keyword evidence="5 8" id="KW-1133">Transmembrane helix</keyword>
<dbReference type="PRINTS" id="PR00952">
    <property type="entry name" value="TYPE3IMQPROT"/>
</dbReference>
<evidence type="ECO:0000256" key="4">
    <source>
        <dbReference type="ARBA" id="ARBA00022692"/>
    </source>
</evidence>
<dbReference type="InterPro" id="IPR002191">
    <property type="entry name" value="Bac_export_3"/>
</dbReference>
<feature type="transmembrane region" description="Helical" evidence="8">
    <location>
        <begin position="20"/>
        <end position="40"/>
    </location>
</feature>
<dbReference type="PANTHER" id="PTHR34040">
    <property type="entry name" value="FLAGELLAR BIOSYNTHETIC PROTEIN FLIQ"/>
    <property type="match status" value="1"/>
</dbReference>
<evidence type="ECO:0000256" key="6">
    <source>
        <dbReference type="ARBA" id="ARBA00023026"/>
    </source>
</evidence>
<comment type="similarity">
    <text evidence="2">Belongs to the FliQ/MopD/SpaQ family.</text>
</comment>
<comment type="subcellular location">
    <subcellularLocation>
        <location evidence="1">Cell membrane</location>
        <topology evidence="1">Multi-pass membrane protein</topology>
    </subcellularLocation>
</comment>
<dbReference type="AlphaFoldDB" id="A0AAU8CRS7"/>
<dbReference type="EMBL" id="CP159253">
    <property type="protein sequence ID" value="XCG49661.1"/>
    <property type="molecule type" value="Genomic_DNA"/>
</dbReference>
<dbReference type="PANTHER" id="PTHR34040:SF7">
    <property type="entry name" value="SURFACE PRESENTATION OF ANTIGENS PROTEIN SPAQ"/>
    <property type="match status" value="1"/>
</dbReference>
<evidence type="ECO:0000313" key="9">
    <source>
        <dbReference type="EMBL" id="XCG49661.1"/>
    </source>
</evidence>
<dbReference type="NCBIfam" id="TIGR01403">
    <property type="entry name" value="fliQ_rel_III"/>
    <property type="match status" value="1"/>
</dbReference>
<feature type="transmembrane region" description="Helical" evidence="8">
    <location>
        <begin position="52"/>
        <end position="71"/>
    </location>
</feature>
<evidence type="ECO:0000256" key="2">
    <source>
        <dbReference type="ARBA" id="ARBA00006156"/>
    </source>
</evidence>
<dbReference type="PIRSF" id="PIRSF004669">
    <property type="entry name" value="FliQ"/>
    <property type="match status" value="1"/>
</dbReference>
<dbReference type="Pfam" id="PF01313">
    <property type="entry name" value="Bac_export_3"/>
    <property type="match status" value="1"/>
</dbReference>
<dbReference type="GO" id="GO:0009306">
    <property type="term" value="P:protein secretion"/>
    <property type="evidence" value="ECO:0007669"/>
    <property type="project" value="InterPro"/>
</dbReference>
<evidence type="ECO:0000256" key="3">
    <source>
        <dbReference type="ARBA" id="ARBA00022475"/>
    </source>
</evidence>
<keyword evidence="3" id="KW-1003">Cell membrane</keyword>
<keyword evidence="6" id="KW-0843">Virulence</keyword>
<organism evidence="9">
    <name type="scientific">Mesorhizobium sp. WSM2240</name>
    <dbReference type="NCBI Taxonomy" id="3228851"/>
    <lineage>
        <taxon>Bacteria</taxon>
        <taxon>Pseudomonadati</taxon>
        <taxon>Pseudomonadota</taxon>
        <taxon>Alphaproteobacteria</taxon>
        <taxon>Hyphomicrobiales</taxon>
        <taxon>Phyllobacteriaceae</taxon>
        <taxon>Mesorhizobium</taxon>
    </lineage>
</organism>
<evidence type="ECO:0000256" key="1">
    <source>
        <dbReference type="ARBA" id="ARBA00004651"/>
    </source>
</evidence>